<dbReference type="InterPro" id="IPR001577">
    <property type="entry name" value="Peptidase_M8"/>
</dbReference>
<keyword evidence="3 7" id="KW-0479">Metal-binding</keyword>
<dbReference type="GO" id="GO:0006508">
    <property type="term" value="P:proteolysis"/>
    <property type="evidence" value="ECO:0007669"/>
    <property type="project" value="UniProtKB-KW"/>
</dbReference>
<feature type="signal peptide" evidence="8">
    <location>
        <begin position="1"/>
        <end position="25"/>
    </location>
</feature>
<keyword evidence="10" id="KW-1185">Reference proteome</keyword>
<feature type="binding site" evidence="7">
    <location>
        <position position="258"/>
    </location>
    <ligand>
        <name>Zn(2+)</name>
        <dbReference type="ChEBI" id="CHEBI:29105"/>
        <note>catalytic</note>
    </ligand>
</feature>
<comment type="cofactor">
    <cofactor evidence="7 8">
        <name>Zn(2+)</name>
        <dbReference type="ChEBI" id="CHEBI:29105"/>
    </cofactor>
    <text evidence="7 8">Binds 1 zinc ion per subunit.</text>
</comment>
<accession>A0A0S4IM11</accession>
<dbReference type="Pfam" id="PF01457">
    <property type="entry name" value="Peptidase_M8"/>
    <property type="match status" value="1"/>
</dbReference>
<keyword evidence="2 8" id="KW-0645">Protease</keyword>
<dbReference type="AlphaFoldDB" id="A0A0S4IM11"/>
<reference evidence="10" key="1">
    <citation type="submission" date="2015-09" db="EMBL/GenBank/DDBJ databases">
        <authorList>
            <consortium name="Pathogen Informatics"/>
        </authorList>
    </citation>
    <scope>NUCLEOTIDE SEQUENCE [LARGE SCALE GENOMIC DNA]</scope>
    <source>
        <strain evidence="10">Lake Konstanz</strain>
    </source>
</reference>
<proteinExistence type="inferred from homology"/>
<evidence type="ECO:0000256" key="7">
    <source>
        <dbReference type="PIRSR" id="PIRSR601577-2"/>
    </source>
</evidence>
<evidence type="ECO:0000313" key="10">
    <source>
        <dbReference type="Proteomes" id="UP000051952"/>
    </source>
</evidence>
<dbReference type="VEuPathDB" id="TriTrypDB:BSAL_61795"/>
<dbReference type="GO" id="GO:0004222">
    <property type="term" value="F:metalloendopeptidase activity"/>
    <property type="evidence" value="ECO:0007669"/>
    <property type="project" value="UniProtKB-UniRule"/>
</dbReference>
<evidence type="ECO:0000256" key="6">
    <source>
        <dbReference type="ARBA" id="ARBA00023049"/>
    </source>
</evidence>
<gene>
    <name evidence="9" type="ORF">BSAL_61795</name>
</gene>
<comment type="similarity">
    <text evidence="1 8">Belongs to the peptidase M8 family.</text>
</comment>
<evidence type="ECO:0000256" key="3">
    <source>
        <dbReference type="ARBA" id="ARBA00022723"/>
    </source>
</evidence>
<evidence type="ECO:0000256" key="8">
    <source>
        <dbReference type="RuleBase" id="RU366077"/>
    </source>
</evidence>
<evidence type="ECO:0000256" key="1">
    <source>
        <dbReference type="ARBA" id="ARBA00005860"/>
    </source>
</evidence>
<dbReference type="PROSITE" id="PS51257">
    <property type="entry name" value="PROKAR_LIPOPROTEIN"/>
    <property type="match status" value="1"/>
</dbReference>
<keyword evidence="6 7" id="KW-0482">Metalloprotease</keyword>
<dbReference type="GO" id="GO:0007155">
    <property type="term" value="P:cell adhesion"/>
    <property type="evidence" value="ECO:0007669"/>
    <property type="project" value="InterPro"/>
</dbReference>
<feature type="chain" id="PRO_5023977135" description="Leishmanolysin-like peptidase" evidence="8">
    <location>
        <begin position="26"/>
        <end position="398"/>
    </location>
</feature>
<dbReference type="SUPFAM" id="SSF55486">
    <property type="entry name" value="Metalloproteases ('zincins'), catalytic domain"/>
    <property type="match status" value="1"/>
</dbReference>
<feature type="binding site" evidence="7">
    <location>
        <position position="262"/>
    </location>
    <ligand>
        <name>Zn(2+)</name>
        <dbReference type="ChEBI" id="CHEBI:29105"/>
        <note>catalytic</note>
    </ligand>
</feature>
<dbReference type="Proteomes" id="UP000051952">
    <property type="component" value="Unassembled WGS sequence"/>
</dbReference>
<organism evidence="9 10">
    <name type="scientific">Bodo saltans</name>
    <name type="common">Flagellated protozoan</name>
    <dbReference type="NCBI Taxonomy" id="75058"/>
    <lineage>
        <taxon>Eukaryota</taxon>
        <taxon>Discoba</taxon>
        <taxon>Euglenozoa</taxon>
        <taxon>Kinetoplastea</taxon>
        <taxon>Metakinetoplastina</taxon>
        <taxon>Eubodonida</taxon>
        <taxon>Bodonidae</taxon>
        <taxon>Bodo</taxon>
    </lineage>
</organism>
<evidence type="ECO:0000256" key="5">
    <source>
        <dbReference type="ARBA" id="ARBA00022833"/>
    </source>
</evidence>
<dbReference type="EC" id="3.4.24.-" evidence="8"/>
<protein>
    <recommendedName>
        <fullName evidence="8">Leishmanolysin-like peptidase</fullName>
        <ecNumber evidence="8">3.4.24.-</ecNumber>
    </recommendedName>
</protein>
<evidence type="ECO:0000256" key="2">
    <source>
        <dbReference type="ARBA" id="ARBA00022670"/>
    </source>
</evidence>
<evidence type="ECO:0000313" key="9">
    <source>
        <dbReference type="EMBL" id="CUF36130.1"/>
    </source>
</evidence>
<dbReference type="GO" id="GO:0046872">
    <property type="term" value="F:metal ion binding"/>
    <property type="evidence" value="ECO:0007669"/>
    <property type="project" value="UniProtKB-KW"/>
</dbReference>
<keyword evidence="4 8" id="KW-0378">Hydrolase</keyword>
<dbReference type="Gene3D" id="3.10.170.20">
    <property type="match status" value="1"/>
</dbReference>
<keyword evidence="8" id="KW-0732">Signal</keyword>
<name>A0A0S4IM11_BODSA</name>
<dbReference type="GO" id="GO:0016020">
    <property type="term" value="C:membrane"/>
    <property type="evidence" value="ECO:0007669"/>
    <property type="project" value="InterPro"/>
</dbReference>
<sequence>MNMIRFRFAFVGAAALLWLVATVLGCAVQTNTTVASIVANSTTLCGQPTIEFQTLLANTKNFSRVILLNTAATAFTGTNFRLDYHQLPSLVSLRGRVLNRVGSHMVVAGCQDVQQVISTVIGNRTVCCQSAHLLDEVSVSRIGLLVQLVLDRLASVIMVDFISTTPIFINSSYHTCPIPQNYQLWNFDSDLTNFGVVVTAFPHSSSSTSSLVWERVPMWALPCAWDTRHRPVVAMLNVNPEWLGREESDAIVMQEIQHHLLHALGFDATHDHADSGLPSGSINSDIPSTSCSVKSTWETNLGKYVVYWNASTITAASTTCTTVGIPMDDEYELATLGAYPTLLSQSSNPFAAQAPWGSHYETRVMGTTDIMSSSEVGRHSWNISVVTKELFQSLRHAV</sequence>
<dbReference type="EMBL" id="CYKH01000307">
    <property type="protein sequence ID" value="CUF36130.1"/>
    <property type="molecule type" value="Genomic_DNA"/>
</dbReference>
<keyword evidence="5 7" id="KW-0862">Zinc</keyword>
<evidence type="ECO:0000256" key="4">
    <source>
        <dbReference type="ARBA" id="ARBA00022801"/>
    </source>
</evidence>